<evidence type="ECO:0000313" key="2">
    <source>
        <dbReference type="Proteomes" id="UP000541444"/>
    </source>
</evidence>
<proteinExistence type="predicted"/>
<accession>A0A7J7NH13</accession>
<protein>
    <submittedName>
        <fullName evidence="1">Uncharacterized protein</fullName>
    </submittedName>
</protein>
<dbReference type="OrthoDB" id="1730132at2759"/>
<dbReference type="AlphaFoldDB" id="A0A7J7NH13"/>
<name>A0A7J7NH13_9MAGN</name>
<gene>
    <name evidence="1" type="ORF">GIB67_005391</name>
</gene>
<sequence length="140" mass="15388">MQLLATVYAVNLSEPLTGKVWGLDKFEPYPALLVRDVVETQSKRRRSAATFQPLEAKEFVHSLVAAINAQGASSTSASNEGTGTKVGMILQEMVSSYEIDNALFFKSSKFLGLKDSDSYRSMFLTLEANQRVAFLEAILS</sequence>
<keyword evidence="2" id="KW-1185">Reference proteome</keyword>
<reference evidence="1 2" key="1">
    <citation type="journal article" date="2020" name="IScience">
        <title>Genome Sequencing of the Endangered Kingdonia uniflora (Circaeasteraceae, Ranunculales) Reveals Potential Mechanisms of Evolutionary Specialization.</title>
        <authorList>
            <person name="Sun Y."/>
            <person name="Deng T."/>
            <person name="Zhang A."/>
            <person name="Moore M.J."/>
            <person name="Landis J.B."/>
            <person name="Lin N."/>
            <person name="Zhang H."/>
            <person name="Zhang X."/>
            <person name="Huang J."/>
            <person name="Zhang X."/>
            <person name="Sun H."/>
            <person name="Wang H."/>
        </authorList>
    </citation>
    <scope>NUCLEOTIDE SEQUENCE [LARGE SCALE GENOMIC DNA]</scope>
    <source>
        <strain evidence="1">TB1705</strain>
        <tissue evidence="1">Leaf</tissue>
    </source>
</reference>
<comment type="caution">
    <text evidence="1">The sequence shown here is derived from an EMBL/GenBank/DDBJ whole genome shotgun (WGS) entry which is preliminary data.</text>
</comment>
<dbReference type="Proteomes" id="UP000541444">
    <property type="component" value="Unassembled WGS sequence"/>
</dbReference>
<organism evidence="1 2">
    <name type="scientific">Kingdonia uniflora</name>
    <dbReference type="NCBI Taxonomy" id="39325"/>
    <lineage>
        <taxon>Eukaryota</taxon>
        <taxon>Viridiplantae</taxon>
        <taxon>Streptophyta</taxon>
        <taxon>Embryophyta</taxon>
        <taxon>Tracheophyta</taxon>
        <taxon>Spermatophyta</taxon>
        <taxon>Magnoliopsida</taxon>
        <taxon>Ranunculales</taxon>
        <taxon>Circaeasteraceae</taxon>
        <taxon>Kingdonia</taxon>
    </lineage>
</organism>
<dbReference type="EMBL" id="JACGCM010000786">
    <property type="protein sequence ID" value="KAF6166529.1"/>
    <property type="molecule type" value="Genomic_DNA"/>
</dbReference>
<evidence type="ECO:0000313" key="1">
    <source>
        <dbReference type="EMBL" id="KAF6166529.1"/>
    </source>
</evidence>